<sequence length="597" mass="67501">MGCAASRIQREGRVQVCKERKKLMKQLVGYRGEFADAQLAYLRALKNTGVTLRQFTESDSLELENTSHCLTLPPSPPSPLPPPPPPPPSFSPDPRKAGENGIIEAAQDESAKVNQDECSTPPPPTASSSWTYWDLFESTSPLHHPKQSETVEPIQEESWAESRMQFEDENPGEELVEGFAINTPPMRSLRREIADNSSSIMSWYNKDSTDVAMLVLKNNKTLEGIMKDLDDYFLKASAGGKEIAVFTDINIGNNSLPWKLNENKRNRSNSAKVFSALSWSWSSKSLQLARDAFQCRYSKPCNPGAHCITLDKLYVAEQKLYKEVKEEEVTKLELEKKLMLLQKQDENHDWTKTQKIKSSVENLENDMTRLQHSISTACSSILELIDEELYPQLVALTSGFCRLIKSQQEYLRTLCQWIQLTDCLVSNQQQSHCSSAVRRLCEEWHLGFEKLPDKVASETIKSFLLAIQSIIQQQAVEHNQKRKYEKLQKRLQKELISLTEMEKKVEGSVLTLDMNSTLSPKHPLSLKRAKTEALKKRVDVEKGKHLNSVQLSKTMILSNLKTSLPNVFQALMGFSKACVEVFEAIHGNSQPEIPCAS</sequence>
<evidence type="ECO:0000313" key="6">
    <source>
        <dbReference type="Proteomes" id="UP000323506"/>
    </source>
</evidence>
<proteinExistence type="predicted"/>
<dbReference type="EMBL" id="CM017688">
    <property type="protein sequence ID" value="TYH31048.1"/>
    <property type="molecule type" value="Genomic_DNA"/>
</dbReference>
<evidence type="ECO:0000259" key="4">
    <source>
        <dbReference type="Pfam" id="PF04783"/>
    </source>
</evidence>
<evidence type="ECO:0000256" key="1">
    <source>
        <dbReference type="SAM" id="Coils"/>
    </source>
</evidence>
<gene>
    <name evidence="5" type="ORF">ES288_A01G142700v1</name>
</gene>
<evidence type="ECO:0000313" key="5">
    <source>
        <dbReference type="EMBL" id="TYH31047.1"/>
    </source>
</evidence>
<dbReference type="Pfam" id="PF04782">
    <property type="entry name" value="DUF632"/>
    <property type="match status" value="1"/>
</dbReference>
<keyword evidence="6" id="KW-1185">Reference proteome</keyword>
<organism evidence="5 6">
    <name type="scientific">Gossypium darwinii</name>
    <name type="common">Darwin's cotton</name>
    <name type="synonym">Gossypium barbadense var. darwinii</name>
    <dbReference type="NCBI Taxonomy" id="34276"/>
    <lineage>
        <taxon>Eukaryota</taxon>
        <taxon>Viridiplantae</taxon>
        <taxon>Streptophyta</taxon>
        <taxon>Embryophyta</taxon>
        <taxon>Tracheophyta</taxon>
        <taxon>Spermatophyta</taxon>
        <taxon>Magnoliopsida</taxon>
        <taxon>eudicotyledons</taxon>
        <taxon>Gunneridae</taxon>
        <taxon>Pentapetalae</taxon>
        <taxon>rosids</taxon>
        <taxon>malvids</taxon>
        <taxon>Malvales</taxon>
        <taxon>Malvaceae</taxon>
        <taxon>Malvoideae</taxon>
        <taxon>Gossypium</taxon>
    </lineage>
</organism>
<dbReference type="PANTHER" id="PTHR21450:SF21">
    <property type="entry name" value="REDUCTASE SUBUNIT C, PUTATIVE (DUF630 AND DUF632)-RELATED"/>
    <property type="match status" value="1"/>
</dbReference>
<name>A0A5D2HL76_GOSDA</name>
<keyword evidence="1" id="KW-0175">Coiled coil</keyword>
<dbReference type="SMR" id="A0A5D2HL76"/>
<feature type="domain" description="DUF632" evidence="3">
    <location>
        <begin position="222"/>
        <end position="402"/>
    </location>
</feature>
<feature type="domain" description="DUF630" evidence="4">
    <location>
        <begin position="1"/>
        <end position="59"/>
    </location>
</feature>
<evidence type="ECO:0000259" key="3">
    <source>
        <dbReference type="Pfam" id="PF04782"/>
    </source>
</evidence>
<feature type="coiled-coil region" evidence="1">
    <location>
        <begin position="317"/>
        <end position="373"/>
    </location>
</feature>
<dbReference type="InterPro" id="IPR006867">
    <property type="entry name" value="DUF632"/>
</dbReference>
<feature type="region of interest" description="Disordered" evidence="2">
    <location>
        <begin position="67"/>
        <end position="128"/>
    </location>
</feature>
<evidence type="ECO:0008006" key="7">
    <source>
        <dbReference type="Google" id="ProtNLM"/>
    </source>
</evidence>
<dbReference type="Pfam" id="PF04783">
    <property type="entry name" value="DUF630"/>
    <property type="match status" value="1"/>
</dbReference>
<evidence type="ECO:0000256" key="2">
    <source>
        <dbReference type="SAM" id="MobiDB-lite"/>
    </source>
</evidence>
<dbReference type="PANTHER" id="PTHR21450">
    <property type="entry name" value="PROTEIN ALTERED PHOSPHATE STARVATION RESPONSE 1"/>
    <property type="match status" value="1"/>
</dbReference>
<feature type="compositionally biased region" description="Pro residues" evidence="2">
    <location>
        <begin position="73"/>
        <end position="91"/>
    </location>
</feature>
<protein>
    <recommendedName>
        <fullName evidence="7">DUF632 domain-containing protein</fullName>
    </recommendedName>
</protein>
<accession>A0A5D2HL76</accession>
<dbReference type="InterPro" id="IPR006868">
    <property type="entry name" value="DUF630"/>
</dbReference>
<dbReference type="AlphaFoldDB" id="A0A5D2HL76"/>
<dbReference type="EMBL" id="CM017688">
    <property type="protein sequence ID" value="TYH31047.1"/>
    <property type="molecule type" value="Genomic_DNA"/>
</dbReference>
<reference evidence="5 6" key="1">
    <citation type="submission" date="2019-06" db="EMBL/GenBank/DDBJ databases">
        <title>WGS assembly of Gossypium darwinii.</title>
        <authorList>
            <person name="Chen Z.J."/>
            <person name="Sreedasyam A."/>
            <person name="Ando A."/>
            <person name="Song Q."/>
            <person name="De L."/>
            <person name="Hulse-Kemp A."/>
            <person name="Ding M."/>
            <person name="Ye W."/>
            <person name="Kirkbride R."/>
            <person name="Jenkins J."/>
            <person name="Plott C."/>
            <person name="Lovell J."/>
            <person name="Lin Y.-M."/>
            <person name="Vaughn R."/>
            <person name="Liu B."/>
            <person name="Li W."/>
            <person name="Simpson S."/>
            <person name="Scheffler B."/>
            <person name="Saski C."/>
            <person name="Grover C."/>
            <person name="Hu G."/>
            <person name="Conover J."/>
            <person name="Carlson J."/>
            <person name="Shu S."/>
            <person name="Boston L."/>
            <person name="Williams M."/>
            <person name="Peterson D."/>
            <person name="Mcgee K."/>
            <person name="Jones D."/>
            <person name="Wendel J."/>
            <person name="Stelly D."/>
            <person name="Grimwood J."/>
            <person name="Schmutz J."/>
        </authorList>
    </citation>
    <scope>NUCLEOTIDE SEQUENCE [LARGE SCALE GENOMIC DNA]</scope>
    <source>
        <strain evidence="5">1808015.09</strain>
    </source>
</reference>
<dbReference type="Proteomes" id="UP000323506">
    <property type="component" value="Chromosome A01"/>
</dbReference>